<dbReference type="AlphaFoldDB" id="A0A2N5UI13"/>
<evidence type="ECO:0000313" key="2">
    <source>
        <dbReference type="EMBL" id="PLW37383.1"/>
    </source>
</evidence>
<gene>
    <name evidence="2" type="ORF">PCASD_09892</name>
</gene>
<name>A0A2N5UI13_9BASI</name>
<feature type="compositionally biased region" description="Basic residues" evidence="1">
    <location>
        <begin position="98"/>
        <end position="108"/>
    </location>
</feature>
<sequence>MSEKQSINNKECIFNEFLKQAIQFIEVFIQPLCTAPAPPGIFGLGLFLTSAAQTHPKTRQVTGTHQAALDHFDPEFKPIKREENLKRGGGSHQIIPNGKRRRNMRDFR</sequence>
<dbReference type="EMBL" id="PGCI01000143">
    <property type="protein sequence ID" value="PLW37383.1"/>
    <property type="molecule type" value="Genomic_DNA"/>
</dbReference>
<proteinExistence type="predicted"/>
<accession>A0A2N5UI13</accession>
<reference evidence="2 3" key="1">
    <citation type="submission" date="2017-11" db="EMBL/GenBank/DDBJ databases">
        <title>De novo assembly and phasing of dikaryotic genomes from two isolates of Puccinia coronata f. sp. avenae, the causal agent of oat crown rust.</title>
        <authorList>
            <person name="Miller M.E."/>
            <person name="Zhang Y."/>
            <person name="Omidvar V."/>
            <person name="Sperschneider J."/>
            <person name="Schwessinger B."/>
            <person name="Raley C."/>
            <person name="Palmer J.M."/>
            <person name="Garnica D."/>
            <person name="Upadhyaya N."/>
            <person name="Rathjen J."/>
            <person name="Taylor J.M."/>
            <person name="Park R.F."/>
            <person name="Dodds P.N."/>
            <person name="Hirsch C.D."/>
            <person name="Kianian S.F."/>
            <person name="Figueroa M."/>
        </authorList>
    </citation>
    <scope>NUCLEOTIDE SEQUENCE [LARGE SCALE GENOMIC DNA]</scope>
    <source>
        <strain evidence="2">12SD80</strain>
    </source>
</reference>
<dbReference type="Proteomes" id="UP000235392">
    <property type="component" value="Unassembled WGS sequence"/>
</dbReference>
<feature type="region of interest" description="Disordered" evidence="1">
    <location>
        <begin position="85"/>
        <end position="108"/>
    </location>
</feature>
<protein>
    <submittedName>
        <fullName evidence="2">Uncharacterized protein</fullName>
    </submittedName>
</protein>
<organism evidence="2 3">
    <name type="scientific">Puccinia coronata f. sp. avenae</name>
    <dbReference type="NCBI Taxonomy" id="200324"/>
    <lineage>
        <taxon>Eukaryota</taxon>
        <taxon>Fungi</taxon>
        <taxon>Dikarya</taxon>
        <taxon>Basidiomycota</taxon>
        <taxon>Pucciniomycotina</taxon>
        <taxon>Pucciniomycetes</taxon>
        <taxon>Pucciniales</taxon>
        <taxon>Pucciniaceae</taxon>
        <taxon>Puccinia</taxon>
    </lineage>
</organism>
<evidence type="ECO:0000313" key="3">
    <source>
        <dbReference type="Proteomes" id="UP000235392"/>
    </source>
</evidence>
<evidence type="ECO:0000256" key="1">
    <source>
        <dbReference type="SAM" id="MobiDB-lite"/>
    </source>
</evidence>
<comment type="caution">
    <text evidence="2">The sequence shown here is derived from an EMBL/GenBank/DDBJ whole genome shotgun (WGS) entry which is preliminary data.</text>
</comment>